<dbReference type="InterPro" id="IPR011034">
    <property type="entry name" value="Formyl_transferase-like_C_sf"/>
</dbReference>
<organism evidence="8 9">
    <name type="scientific">candidate division WOR-1 bacterium RIFOXYC12_FULL_54_18</name>
    <dbReference type="NCBI Taxonomy" id="1802584"/>
    <lineage>
        <taxon>Bacteria</taxon>
        <taxon>Bacillati</taxon>
        <taxon>Saganbacteria</taxon>
    </lineage>
</organism>
<dbReference type="EMBL" id="MEUG01000001">
    <property type="protein sequence ID" value="OGC28301.1"/>
    <property type="molecule type" value="Genomic_DNA"/>
</dbReference>
<accession>A0A1F4T658</accession>
<dbReference type="CDD" id="cd08704">
    <property type="entry name" value="Met_tRNA_FMT_C"/>
    <property type="match status" value="1"/>
</dbReference>
<comment type="catalytic activity">
    <reaction evidence="5">
        <text>L-methionyl-tRNA(fMet) + (6R)-10-formyltetrahydrofolate = N-formyl-L-methionyl-tRNA(fMet) + (6S)-5,6,7,8-tetrahydrofolate + H(+)</text>
        <dbReference type="Rhea" id="RHEA:24380"/>
        <dbReference type="Rhea" id="RHEA-COMP:9952"/>
        <dbReference type="Rhea" id="RHEA-COMP:9953"/>
        <dbReference type="ChEBI" id="CHEBI:15378"/>
        <dbReference type="ChEBI" id="CHEBI:57453"/>
        <dbReference type="ChEBI" id="CHEBI:78530"/>
        <dbReference type="ChEBI" id="CHEBI:78844"/>
        <dbReference type="ChEBI" id="CHEBI:195366"/>
        <dbReference type="EC" id="2.1.2.9"/>
    </reaction>
</comment>
<dbReference type="NCBIfam" id="TIGR00460">
    <property type="entry name" value="fmt"/>
    <property type="match status" value="1"/>
</dbReference>
<evidence type="ECO:0000256" key="2">
    <source>
        <dbReference type="ARBA" id="ARBA00012261"/>
    </source>
</evidence>
<feature type="binding site" evidence="5">
    <location>
        <begin position="110"/>
        <end position="113"/>
    </location>
    <ligand>
        <name>(6S)-5,6,7,8-tetrahydrofolate</name>
        <dbReference type="ChEBI" id="CHEBI:57453"/>
    </ligand>
</feature>
<evidence type="ECO:0000256" key="5">
    <source>
        <dbReference type="HAMAP-Rule" id="MF_00182"/>
    </source>
</evidence>
<keyword evidence="3 5" id="KW-0808">Transferase</keyword>
<dbReference type="InterPro" id="IPR036477">
    <property type="entry name" value="Formyl_transf_N_sf"/>
</dbReference>
<dbReference type="Proteomes" id="UP000178602">
    <property type="component" value="Unassembled WGS sequence"/>
</dbReference>
<comment type="caution">
    <text evidence="8">The sequence shown here is derived from an EMBL/GenBank/DDBJ whole genome shotgun (WGS) entry which is preliminary data.</text>
</comment>
<dbReference type="InterPro" id="IPR002376">
    <property type="entry name" value="Formyl_transf_N"/>
</dbReference>
<dbReference type="AlphaFoldDB" id="A0A1F4T658"/>
<dbReference type="Pfam" id="PF00551">
    <property type="entry name" value="Formyl_trans_N"/>
    <property type="match status" value="1"/>
</dbReference>
<evidence type="ECO:0000313" key="9">
    <source>
        <dbReference type="Proteomes" id="UP000178602"/>
    </source>
</evidence>
<evidence type="ECO:0000256" key="1">
    <source>
        <dbReference type="ARBA" id="ARBA00010699"/>
    </source>
</evidence>
<dbReference type="InterPro" id="IPR041711">
    <property type="entry name" value="Met-tRNA-FMT_N"/>
</dbReference>
<dbReference type="HAMAP" id="MF_00182">
    <property type="entry name" value="Formyl_trans"/>
    <property type="match status" value="1"/>
</dbReference>
<dbReference type="InterPro" id="IPR044135">
    <property type="entry name" value="Met-tRNA-FMT_C"/>
</dbReference>
<sequence length="315" mass="33909">MRIVFFGTPEVAADVLAALLKEKGEVVGVVTQPDRQKGRGQKLAFSPVKEIALKNGLPLEQPEKVKNNPLFKSILGSLRPDIGIVVAYGQIIPKEILDLPKHGFINLHASLLPKYRGAAPVQWALIKGEKESGMTIFRLAEQLDAGPVLAQLAVPISPEDDAETLLKKVFGVGQDLLLSLLPKIAAGEAPLIPQNDAEATFAPTLNKESGAVDWRKSALEIANLTRGMVPWPVAHTIFRGRQLRLFKVKPVDLPGLTPSSLPGEIVAIIKEEGIVVATGIGHLLIVELQLDGGKRMSCKSFLSGHDVKIGETLPN</sequence>
<reference evidence="8 9" key="1">
    <citation type="journal article" date="2016" name="Nat. Commun.">
        <title>Thousands of microbial genomes shed light on interconnected biogeochemical processes in an aquifer system.</title>
        <authorList>
            <person name="Anantharaman K."/>
            <person name="Brown C.T."/>
            <person name="Hug L.A."/>
            <person name="Sharon I."/>
            <person name="Castelle C.J."/>
            <person name="Probst A.J."/>
            <person name="Thomas B.C."/>
            <person name="Singh A."/>
            <person name="Wilkins M.J."/>
            <person name="Karaoz U."/>
            <person name="Brodie E.L."/>
            <person name="Williams K.H."/>
            <person name="Hubbard S.S."/>
            <person name="Banfield J.F."/>
        </authorList>
    </citation>
    <scope>NUCLEOTIDE SEQUENCE [LARGE SCALE GENOMIC DNA]</scope>
</reference>
<dbReference type="PANTHER" id="PTHR11138">
    <property type="entry name" value="METHIONYL-TRNA FORMYLTRANSFERASE"/>
    <property type="match status" value="1"/>
</dbReference>
<comment type="similarity">
    <text evidence="1 5">Belongs to the Fmt family.</text>
</comment>
<dbReference type="InterPro" id="IPR005793">
    <property type="entry name" value="Formyl_trans_C"/>
</dbReference>
<name>A0A1F4T658_UNCSA</name>
<evidence type="ECO:0000259" key="6">
    <source>
        <dbReference type="Pfam" id="PF00551"/>
    </source>
</evidence>
<feature type="domain" description="Formyl transferase C-terminal" evidence="7">
    <location>
        <begin position="205"/>
        <end position="305"/>
    </location>
</feature>
<dbReference type="SUPFAM" id="SSF53328">
    <property type="entry name" value="Formyltransferase"/>
    <property type="match status" value="1"/>
</dbReference>
<comment type="function">
    <text evidence="5">Attaches a formyl group to the free amino group of methionyl-tRNA(fMet). The formyl group appears to play a dual role in the initiator identity of N-formylmethionyl-tRNA by promoting its recognition by IF2 and preventing the misappropriation of this tRNA by the elongation apparatus.</text>
</comment>
<protein>
    <recommendedName>
        <fullName evidence="2 5">Methionyl-tRNA formyltransferase</fullName>
        <ecNumber evidence="2 5">2.1.2.9</ecNumber>
    </recommendedName>
</protein>
<evidence type="ECO:0000313" key="8">
    <source>
        <dbReference type="EMBL" id="OGC28301.1"/>
    </source>
</evidence>
<dbReference type="EC" id="2.1.2.9" evidence="2 5"/>
<dbReference type="Gene3D" id="3.40.50.12230">
    <property type="match status" value="1"/>
</dbReference>
<proteinExistence type="inferred from homology"/>
<dbReference type="CDD" id="cd08646">
    <property type="entry name" value="FMT_core_Met-tRNA-FMT_N"/>
    <property type="match status" value="1"/>
</dbReference>
<dbReference type="Pfam" id="PF02911">
    <property type="entry name" value="Formyl_trans_C"/>
    <property type="match status" value="1"/>
</dbReference>
<dbReference type="PANTHER" id="PTHR11138:SF5">
    <property type="entry name" value="METHIONYL-TRNA FORMYLTRANSFERASE, MITOCHONDRIAL"/>
    <property type="match status" value="1"/>
</dbReference>
<evidence type="ECO:0000256" key="3">
    <source>
        <dbReference type="ARBA" id="ARBA00022679"/>
    </source>
</evidence>
<keyword evidence="4 5" id="KW-0648">Protein biosynthesis</keyword>
<gene>
    <name evidence="5" type="primary">fmt</name>
    <name evidence="8" type="ORF">A3K49_04895</name>
</gene>
<dbReference type="GO" id="GO:0005829">
    <property type="term" value="C:cytosol"/>
    <property type="evidence" value="ECO:0007669"/>
    <property type="project" value="TreeGrafter"/>
</dbReference>
<dbReference type="GO" id="GO:0004479">
    <property type="term" value="F:methionyl-tRNA formyltransferase activity"/>
    <property type="evidence" value="ECO:0007669"/>
    <property type="project" value="UniProtKB-UniRule"/>
</dbReference>
<dbReference type="SUPFAM" id="SSF50486">
    <property type="entry name" value="FMT C-terminal domain-like"/>
    <property type="match status" value="1"/>
</dbReference>
<dbReference type="InterPro" id="IPR005794">
    <property type="entry name" value="Fmt"/>
</dbReference>
<evidence type="ECO:0000259" key="7">
    <source>
        <dbReference type="Pfam" id="PF02911"/>
    </source>
</evidence>
<evidence type="ECO:0000256" key="4">
    <source>
        <dbReference type="ARBA" id="ARBA00022917"/>
    </source>
</evidence>
<feature type="domain" description="Formyl transferase N-terminal" evidence="6">
    <location>
        <begin position="1"/>
        <end position="178"/>
    </location>
</feature>